<dbReference type="InterPro" id="IPR055583">
    <property type="entry name" value="DUF7159"/>
</dbReference>
<organism evidence="2 3">
    <name type="scientific">Rhodococcus oryzae</name>
    <dbReference type="NCBI Taxonomy" id="2571143"/>
    <lineage>
        <taxon>Bacteria</taxon>
        <taxon>Bacillati</taxon>
        <taxon>Actinomycetota</taxon>
        <taxon>Actinomycetes</taxon>
        <taxon>Mycobacteriales</taxon>
        <taxon>Nocardiaceae</taxon>
        <taxon>Rhodococcus</taxon>
    </lineage>
</organism>
<dbReference type="Gene3D" id="3.90.640.10">
    <property type="entry name" value="Actin, Chain A, domain 4"/>
    <property type="match status" value="1"/>
</dbReference>
<dbReference type="Proteomes" id="UP000305109">
    <property type="component" value="Unassembled WGS sequence"/>
</dbReference>
<dbReference type="InterPro" id="IPR043129">
    <property type="entry name" value="ATPase_NBD"/>
</dbReference>
<accession>A0ABY2RH98</accession>
<evidence type="ECO:0000259" key="1">
    <source>
        <dbReference type="Pfam" id="PF23717"/>
    </source>
</evidence>
<keyword evidence="3" id="KW-1185">Reference proteome</keyword>
<name>A0ABY2RH98_9NOCA</name>
<proteinExistence type="predicted"/>
<protein>
    <recommendedName>
        <fullName evidence="1">DUF7159 domain-containing protein</fullName>
    </recommendedName>
</protein>
<evidence type="ECO:0000313" key="3">
    <source>
        <dbReference type="Proteomes" id="UP000305109"/>
    </source>
</evidence>
<dbReference type="Pfam" id="PF23717">
    <property type="entry name" value="DUF7159"/>
    <property type="match status" value="1"/>
</dbReference>
<evidence type="ECO:0000313" key="2">
    <source>
        <dbReference type="EMBL" id="TJZ75749.1"/>
    </source>
</evidence>
<dbReference type="RefSeq" id="WP_169310567.1">
    <property type="nucleotide sequence ID" value="NZ_SUMD01000010.1"/>
</dbReference>
<reference evidence="2 3" key="1">
    <citation type="submission" date="2019-04" db="EMBL/GenBank/DDBJ databases">
        <title>Rhodococcus oryzae sp. nov., a novel actinomycete isolated from rhizosphere soil of rice (Oryza sativa L.).</title>
        <authorList>
            <person name="Li C."/>
        </authorList>
    </citation>
    <scope>NUCLEOTIDE SEQUENCE [LARGE SCALE GENOMIC DNA]</scope>
    <source>
        <strain evidence="2 3">NEAU-CX67</strain>
    </source>
</reference>
<dbReference type="Gene3D" id="3.30.420.40">
    <property type="match status" value="2"/>
</dbReference>
<dbReference type="EMBL" id="SUMD01000010">
    <property type="protein sequence ID" value="TJZ75749.1"/>
    <property type="molecule type" value="Genomic_DNA"/>
</dbReference>
<dbReference type="SUPFAM" id="SSF53067">
    <property type="entry name" value="Actin-like ATPase domain"/>
    <property type="match status" value="1"/>
</dbReference>
<feature type="domain" description="DUF7159" evidence="1">
    <location>
        <begin position="213"/>
        <end position="277"/>
    </location>
</feature>
<gene>
    <name evidence="2" type="ORF">FCG67_19350</name>
</gene>
<comment type="caution">
    <text evidence="2">The sequence shown here is derived from an EMBL/GenBank/DDBJ whole genome shotgun (WGS) entry which is preliminary data.</text>
</comment>
<sequence>MVLVLGVSAGASGARAVLALSDRPHHEPVARCDVRRRPGTTIGEPVISAIRTLRATAVEQAAFIGATAVTLRTGIDPDVVESATAATTRQHVRVVPETSAQLRYLRFTGRLPRRGSVLIYDVGSSGLAACVADTVSGEVLASRRSAVVGGDQFDRLVQQHLAGRGIRLEQAACRDLKEQLGFERIVTAKDPETGACQVLTNNDLAGLAADAVAHSSTVLRSMIRESGTTPQSIVLLGGGAHTPALGSRLEALLRIPVVMPPEPASVAGRGAVLLAAATGMPSSRRGTALSDW</sequence>